<dbReference type="Pfam" id="PF00355">
    <property type="entry name" value="Rieske"/>
    <property type="match status" value="1"/>
</dbReference>
<dbReference type="GO" id="GO:0051537">
    <property type="term" value="F:2 iron, 2 sulfur cluster binding"/>
    <property type="evidence" value="ECO:0007669"/>
    <property type="project" value="UniProtKB-KW"/>
</dbReference>
<evidence type="ECO:0000256" key="3">
    <source>
        <dbReference type="ARBA" id="ARBA00023004"/>
    </source>
</evidence>
<keyword evidence="3" id="KW-0408">Iron</keyword>
<evidence type="ECO:0000313" key="7">
    <source>
        <dbReference type="EMBL" id="SNS21641.1"/>
    </source>
</evidence>
<dbReference type="Proteomes" id="UP000198432">
    <property type="component" value="Unassembled WGS sequence"/>
</dbReference>
<dbReference type="EMBL" id="FZOQ01000003">
    <property type="protein sequence ID" value="SNS21641.1"/>
    <property type="molecule type" value="Genomic_DNA"/>
</dbReference>
<proteinExistence type="predicted"/>
<dbReference type="SUPFAM" id="SSF50022">
    <property type="entry name" value="ISP domain"/>
    <property type="match status" value="1"/>
</dbReference>
<dbReference type="AlphaFoldDB" id="A0A239CPM5"/>
<dbReference type="Gene3D" id="3.50.50.60">
    <property type="entry name" value="FAD/NAD(P)-binding domain"/>
    <property type="match status" value="1"/>
</dbReference>
<dbReference type="CDD" id="cd03477">
    <property type="entry name" value="Rieske_YhfW_C"/>
    <property type="match status" value="1"/>
</dbReference>
<evidence type="ECO:0000256" key="2">
    <source>
        <dbReference type="ARBA" id="ARBA00022723"/>
    </source>
</evidence>
<dbReference type="Gene3D" id="2.102.10.10">
    <property type="entry name" value="Rieske [2Fe-2S] iron-sulphur domain"/>
    <property type="match status" value="1"/>
</dbReference>
<protein>
    <submittedName>
        <fullName evidence="7">Glycine/D-amino acid oxidase</fullName>
    </submittedName>
</protein>
<dbReference type="SUPFAM" id="SSF51905">
    <property type="entry name" value="FAD/NAD(P)-binding domain"/>
    <property type="match status" value="1"/>
</dbReference>
<dbReference type="InterPro" id="IPR038010">
    <property type="entry name" value="YhfW_C"/>
</dbReference>
<dbReference type="RefSeq" id="WP_089318045.1">
    <property type="nucleotide sequence ID" value="NZ_FZOQ01000003.1"/>
</dbReference>
<dbReference type="GO" id="GO:0016020">
    <property type="term" value="C:membrane"/>
    <property type="evidence" value="ECO:0007669"/>
    <property type="project" value="InterPro"/>
</dbReference>
<keyword evidence="2" id="KW-0479">Metal-binding</keyword>
<keyword evidence="8" id="KW-1185">Reference proteome</keyword>
<organism evidence="7 8">
    <name type="scientific">Pontibacter ummariensis</name>
    <dbReference type="NCBI Taxonomy" id="1610492"/>
    <lineage>
        <taxon>Bacteria</taxon>
        <taxon>Pseudomonadati</taxon>
        <taxon>Bacteroidota</taxon>
        <taxon>Cytophagia</taxon>
        <taxon>Cytophagales</taxon>
        <taxon>Hymenobacteraceae</taxon>
        <taxon>Pontibacter</taxon>
    </lineage>
</organism>
<dbReference type="InterPro" id="IPR005805">
    <property type="entry name" value="Rieske_Fe-S_prot_C"/>
</dbReference>
<dbReference type="InterPro" id="IPR006076">
    <property type="entry name" value="FAD-dep_OxRdtase"/>
</dbReference>
<evidence type="ECO:0000256" key="5">
    <source>
        <dbReference type="ARBA" id="ARBA00023157"/>
    </source>
</evidence>
<dbReference type="PANTHER" id="PTHR13847">
    <property type="entry name" value="SARCOSINE DEHYDROGENASE-RELATED"/>
    <property type="match status" value="1"/>
</dbReference>
<dbReference type="InterPro" id="IPR036922">
    <property type="entry name" value="Rieske_2Fe-2S_sf"/>
</dbReference>
<dbReference type="InterPro" id="IPR017941">
    <property type="entry name" value="Rieske_2Fe-2S"/>
</dbReference>
<dbReference type="PROSITE" id="PS51296">
    <property type="entry name" value="RIESKE"/>
    <property type="match status" value="1"/>
</dbReference>
<evidence type="ECO:0000313" key="8">
    <source>
        <dbReference type="Proteomes" id="UP000198432"/>
    </source>
</evidence>
<keyword evidence="4" id="KW-0411">Iron-sulfur</keyword>
<keyword evidence="1" id="KW-0001">2Fe-2S</keyword>
<gene>
    <name evidence="7" type="ORF">SAMN06296052_103158</name>
</gene>
<evidence type="ECO:0000256" key="1">
    <source>
        <dbReference type="ARBA" id="ARBA00022714"/>
    </source>
</evidence>
<dbReference type="Gene3D" id="3.30.9.10">
    <property type="entry name" value="D-Amino Acid Oxidase, subunit A, domain 2"/>
    <property type="match status" value="1"/>
</dbReference>
<dbReference type="InterPro" id="IPR036188">
    <property type="entry name" value="FAD/NAD-bd_sf"/>
</dbReference>
<evidence type="ECO:0000259" key="6">
    <source>
        <dbReference type="PROSITE" id="PS51296"/>
    </source>
</evidence>
<evidence type="ECO:0000256" key="4">
    <source>
        <dbReference type="ARBA" id="ARBA00023014"/>
    </source>
</evidence>
<accession>A0A239CPM5</accession>
<feature type="domain" description="Rieske" evidence="6">
    <location>
        <begin position="420"/>
        <end position="510"/>
    </location>
</feature>
<dbReference type="GO" id="GO:0005737">
    <property type="term" value="C:cytoplasm"/>
    <property type="evidence" value="ECO:0007669"/>
    <property type="project" value="TreeGrafter"/>
</dbReference>
<dbReference type="PRINTS" id="PR00162">
    <property type="entry name" value="RIESKE"/>
</dbReference>
<name>A0A239CPM5_9BACT</name>
<sequence length="510" mass="56830">MEKQHITEALWSGTTAFKEYPLLPGDIEVDVAIVGAGITGISTAYTLAKAGKRVAVLEALKVGSGTTGSSTGNLYAPIDERLHSVETKFDEETMRTVAAARTAAIDFIEKRVQEYNIDCEFNRVPWYLFTTPETSSQNSQVEKELEASKKAGLPVSGEAPANFPYEVSAITNIAHQAQFNPLKYVQHLAAAIVGDNCQIYEGTKVTQVEDGEPCVVHTQHGKVTARHVVMATHSPKGIYAVHTEMEPYREYAMAVRLKGDPPAGGIYWHQMAKQHHSVRPYSNAQGNFLLVLGEPHRVGHKEHNEDSFLKIEEYMTKHFDVDHIVYKWAAQNYKPADNLPYIGTSLTQDHTYIATGFAADGLTWGTVSSMIIHDLIVGKENEWARTFDPKRFTPVASSKKFMQENVHVAKHLIKDYFFYDKDVQLKDLKPGEGKTLEIDDEKLAAYRDEEGKLHVVSSVCTHMGCVVHFNNAEKSWDCPCHGSRFSVEGEVLEGPAYDNLAKPNTTKNEQ</sequence>
<dbReference type="OrthoDB" id="9767869at2"/>
<dbReference type="Pfam" id="PF01266">
    <property type="entry name" value="DAO"/>
    <property type="match status" value="1"/>
</dbReference>
<dbReference type="FunFam" id="2.102.10.10:FF:000014">
    <property type="entry name" value="Oxidoreductase, FAD dependent"/>
    <property type="match status" value="1"/>
</dbReference>
<dbReference type="PANTHER" id="PTHR13847:SF274">
    <property type="entry name" value="RIESKE 2FE-2S IRON-SULFUR PROTEIN YHFW-RELATED"/>
    <property type="match status" value="1"/>
</dbReference>
<keyword evidence="5" id="KW-1015">Disulfide bond</keyword>
<reference evidence="8" key="1">
    <citation type="submission" date="2017-06" db="EMBL/GenBank/DDBJ databases">
        <authorList>
            <person name="Varghese N."/>
            <person name="Submissions S."/>
        </authorList>
    </citation>
    <scope>NUCLEOTIDE SEQUENCE [LARGE SCALE GENOMIC DNA]</scope>
    <source>
        <strain evidence="8">NKM1</strain>
    </source>
</reference>
<dbReference type="GO" id="GO:0046872">
    <property type="term" value="F:metal ion binding"/>
    <property type="evidence" value="ECO:0007669"/>
    <property type="project" value="UniProtKB-KW"/>
</dbReference>